<dbReference type="Proteomes" id="UP000033615">
    <property type="component" value="Unassembled WGS sequence"/>
</dbReference>
<dbReference type="EMBL" id="LAKD02000024">
    <property type="protein sequence ID" value="OPF81388.1"/>
    <property type="molecule type" value="Genomic_DNA"/>
</dbReference>
<evidence type="ECO:0000256" key="1">
    <source>
        <dbReference type="ARBA" id="ARBA00001954"/>
    </source>
</evidence>
<comment type="caution">
    <text evidence="6">The sequence shown here is derived from an EMBL/GenBank/DDBJ whole genome shotgun (WGS) entry which is preliminary data.</text>
</comment>
<evidence type="ECO:0000313" key="7">
    <source>
        <dbReference type="Proteomes" id="UP000033615"/>
    </source>
</evidence>
<evidence type="ECO:0000313" key="6">
    <source>
        <dbReference type="EMBL" id="OPF81388.1"/>
    </source>
</evidence>
<keyword evidence="3" id="KW-0408">Iron</keyword>
<sequence length="293" mass="32197">MTDGPMPRIHTPDEIQVALSTCIVPDIADLVTEGQQALALKQLRNKVDGLSELLEQARGLAGRQGGVVIENCVVGRDSVVALLSAAFGSVDPLGNGIPSRLVFDVTPRRDGEGYSSAGSSRGTGEFWLHSDSANFPVPHAFVTLACVTFEADHGGGSLLIGADSIARDLMESGHQESMRLLGDPVFPFMSGYRNEDEVVRGPVLYRENDRWCVRYRRQLLVEGGQRLDLDDEHVQALADFETTISKRELLAEFTLLPGDVWILDNRRWLHGRRAFSAEANRLLKRCKVYGPGQ</sequence>
<dbReference type="RefSeq" id="WP_158083193.1">
    <property type="nucleotide sequence ID" value="NZ_LAKD02000024.1"/>
</dbReference>
<feature type="domain" description="TauD/TfdA-like" evidence="5">
    <location>
        <begin position="50"/>
        <end position="286"/>
    </location>
</feature>
<accession>A0A1V4D891</accession>
<dbReference type="PANTHER" id="PTHR10696">
    <property type="entry name" value="GAMMA-BUTYROBETAINE HYDROXYLASE-RELATED"/>
    <property type="match status" value="1"/>
</dbReference>
<dbReference type="InterPro" id="IPR042098">
    <property type="entry name" value="TauD-like_sf"/>
</dbReference>
<evidence type="ECO:0000256" key="2">
    <source>
        <dbReference type="ARBA" id="ARBA00023002"/>
    </source>
</evidence>
<proteinExistence type="predicted"/>
<name>A0A1V4D891_9ACTN</name>
<comment type="cofactor">
    <cofactor evidence="1">
        <name>Fe(2+)</name>
        <dbReference type="ChEBI" id="CHEBI:29033"/>
    </cofactor>
</comment>
<dbReference type="InterPro" id="IPR003819">
    <property type="entry name" value="TauD/TfdA-like"/>
</dbReference>
<dbReference type="Gene3D" id="3.60.130.10">
    <property type="entry name" value="Clavaminate synthase-like"/>
    <property type="match status" value="1"/>
</dbReference>
<keyword evidence="7" id="KW-1185">Reference proteome</keyword>
<gene>
    <name evidence="6" type="ORF">VT50_0209970</name>
</gene>
<protein>
    <recommendedName>
        <fullName evidence="5">TauD/TfdA-like domain-containing protein</fullName>
    </recommendedName>
</protein>
<keyword evidence="2" id="KW-0560">Oxidoreductase</keyword>
<dbReference type="OrthoDB" id="3540068at2"/>
<reference evidence="6" key="1">
    <citation type="submission" date="2016-12" db="EMBL/GenBank/DDBJ databases">
        <title>Genome sequence of Streptomyces antioxidans MUSC 164.</title>
        <authorList>
            <person name="Lee L.-H."/>
            <person name="Ser H.-L."/>
        </authorList>
    </citation>
    <scope>NUCLEOTIDE SEQUENCE [LARGE SCALE GENOMIC DNA]</scope>
    <source>
        <strain evidence="6">MUSC 164</strain>
    </source>
</reference>
<dbReference type="AlphaFoldDB" id="A0A1V4D891"/>
<dbReference type="SUPFAM" id="SSF51197">
    <property type="entry name" value="Clavaminate synthase-like"/>
    <property type="match status" value="1"/>
</dbReference>
<evidence type="ECO:0000259" key="5">
    <source>
        <dbReference type="Pfam" id="PF02668"/>
    </source>
</evidence>
<dbReference type="InterPro" id="IPR050411">
    <property type="entry name" value="AlphaKG_dependent_hydroxylases"/>
</dbReference>
<organism evidence="6 7">
    <name type="scientific">Streptomyces antioxidans</name>
    <dbReference type="NCBI Taxonomy" id="1507734"/>
    <lineage>
        <taxon>Bacteria</taxon>
        <taxon>Bacillati</taxon>
        <taxon>Actinomycetota</taxon>
        <taxon>Actinomycetes</taxon>
        <taxon>Kitasatosporales</taxon>
        <taxon>Streptomycetaceae</taxon>
        <taxon>Streptomyces</taxon>
    </lineage>
</organism>
<dbReference type="Pfam" id="PF02668">
    <property type="entry name" value="TauD"/>
    <property type="match status" value="1"/>
</dbReference>
<dbReference type="GO" id="GO:0017000">
    <property type="term" value="P:antibiotic biosynthetic process"/>
    <property type="evidence" value="ECO:0007669"/>
    <property type="project" value="UniProtKB-KW"/>
</dbReference>
<keyword evidence="4" id="KW-0045">Antibiotic biosynthesis</keyword>
<dbReference type="PANTHER" id="PTHR10696:SF56">
    <property type="entry name" value="TAUD_TFDA-LIKE DOMAIN-CONTAINING PROTEIN"/>
    <property type="match status" value="1"/>
</dbReference>
<dbReference type="GO" id="GO:0016491">
    <property type="term" value="F:oxidoreductase activity"/>
    <property type="evidence" value="ECO:0007669"/>
    <property type="project" value="UniProtKB-KW"/>
</dbReference>
<evidence type="ECO:0000256" key="3">
    <source>
        <dbReference type="ARBA" id="ARBA00023004"/>
    </source>
</evidence>
<evidence type="ECO:0000256" key="4">
    <source>
        <dbReference type="ARBA" id="ARBA00023194"/>
    </source>
</evidence>